<feature type="region of interest" description="Disordered" evidence="1">
    <location>
        <begin position="181"/>
        <end position="263"/>
    </location>
</feature>
<feature type="region of interest" description="Disordered" evidence="1">
    <location>
        <begin position="675"/>
        <end position="709"/>
    </location>
</feature>
<dbReference type="SMART" id="SM00220">
    <property type="entry name" value="S_TKc"/>
    <property type="match status" value="1"/>
</dbReference>
<dbReference type="GO" id="GO:0004674">
    <property type="term" value="F:protein serine/threonine kinase activity"/>
    <property type="evidence" value="ECO:0007669"/>
    <property type="project" value="TreeGrafter"/>
</dbReference>
<dbReference type="EMBL" id="JAKCXM010000068">
    <property type="protein sequence ID" value="KAJ0404156.1"/>
    <property type="molecule type" value="Genomic_DNA"/>
</dbReference>
<accession>A0AAD5M4H1</accession>
<feature type="domain" description="Protein kinase" evidence="3">
    <location>
        <begin position="355"/>
        <end position="613"/>
    </location>
</feature>
<organism evidence="4 5">
    <name type="scientific">Pythium insidiosum</name>
    <name type="common">Pythiosis disease agent</name>
    <dbReference type="NCBI Taxonomy" id="114742"/>
    <lineage>
        <taxon>Eukaryota</taxon>
        <taxon>Sar</taxon>
        <taxon>Stramenopiles</taxon>
        <taxon>Oomycota</taxon>
        <taxon>Peronosporomycetes</taxon>
        <taxon>Pythiales</taxon>
        <taxon>Pythiaceae</taxon>
        <taxon>Pythium</taxon>
    </lineage>
</organism>
<comment type="caution">
    <text evidence="4">The sequence shown here is derived from an EMBL/GenBank/DDBJ whole genome shotgun (WGS) entry which is preliminary data.</text>
</comment>
<dbReference type="Proteomes" id="UP001209570">
    <property type="component" value="Unassembled WGS sequence"/>
</dbReference>
<evidence type="ECO:0000259" key="3">
    <source>
        <dbReference type="PROSITE" id="PS50011"/>
    </source>
</evidence>
<feature type="transmembrane region" description="Helical" evidence="2">
    <location>
        <begin position="42"/>
        <end position="67"/>
    </location>
</feature>
<dbReference type="Gene3D" id="1.10.510.10">
    <property type="entry name" value="Transferase(Phosphotransferase) domain 1"/>
    <property type="match status" value="1"/>
</dbReference>
<dbReference type="PANTHER" id="PTHR44329">
    <property type="entry name" value="SERINE/THREONINE-PROTEIN KINASE TNNI3K-RELATED"/>
    <property type="match status" value="1"/>
</dbReference>
<evidence type="ECO:0000256" key="1">
    <source>
        <dbReference type="SAM" id="MobiDB-lite"/>
    </source>
</evidence>
<evidence type="ECO:0000313" key="5">
    <source>
        <dbReference type="Proteomes" id="UP001209570"/>
    </source>
</evidence>
<dbReference type="InterPro" id="IPR001245">
    <property type="entry name" value="Ser-Thr/Tyr_kinase_cat_dom"/>
</dbReference>
<feature type="transmembrane region" description="Helical" evidence="2">
    <location>
        <begin position="6"/>
        <end position="30"/>
    </location>
</feature>
<dbReference type="AlphaFoldDB" id="A0AAD5M4H1"/>
<dbReference type="PRINTS" id="PR00109">
    <property type="entry name" value="TYRKINASE"/>
</dbReference>
<evidence type="ECO:0000313" key="4">
    <source>
        <dbReference type="EMBL" id="KAJ0404156.1"/>
    </source>
</evidence>
<keyword evidence="2" id="KW-0812">Transmembrane</keyword>
<keyword evidence="2" id="KW-0472">Membrane</keyword>
<gene>
    <name evidence="4" type="ORF">P43SY_008714</name>
</gene>
<dbReference type="InterPro" id="IPR051681">
    <property type="entry name" value="Ser/Thr_Kinases-Pseudokinases"/>
</dbReference>
<keyword evidence="2" id="KW-1133">Transmembrane helix</keyword>
<sequence length="709" mass="78680">MAVAAVHSFGCSFVAFFRLLGLAMGTWFLFSTHYCATRSSCVLVDAWLQLALCLLGLAALGSLALALRRGRRAPPHPSPSPQLIPSGPRSCWRALSLWPRASAPKTAPLPLALIQKDADEAHIQSHKNSLKHATEFIQQTQRMSRMDLATQAPAPAPPHGLQPSRSFASLTLLIGASFRGALGQPSAEPQTRPTSEREAKPRRRSRETLLRKLSNPLPIATPRGSIVGFGPDAGDAVGLEPEAGREPSSAEAEPPIATRERSPSFRQRIATIFTPTKGKETQQRARAATAFEVPSYKLRQQLAELSPEHRTKKERRASVELRHKRRLSVGVNSQLLFQVSGGDQASVYEVKLQEITLVKRLAFGPLSEVYAAIWRDTKVGVKLLMPRDGVVDRLEDAVKNFRREIWVMSALHHPNIVKLIGASLTPSCYVLVMEYMSNGSLYDYLRDEDNFFPQQMIVTAALDVAEGMRHIHASGVLQRDLKSKNCLVSEHLVVKVADFGLSRFKAKVYGEYTFVGTPFWAAPEVIRHESYDEKADVYSFGIVLWELVERRDPYAELNAFQVPLLVANDGLRPADFTRPAPLGLAELMKQCWDSNPDQRPTFDEITDTLQRWLQPAPDSPHALADDEGDLSLHVQRERTSANQQELHRFASSHDANAKAIPIKLSRNYSERLAPRRNSMLLQVRDAKAKGKPGSISGGSERSLSRHSVP</sequence>
<dbReference type="InterPro" id="IPR011009">
    <property type="entry name" value="Kinase-like_dom_sf"/>
</dbReference>
<dbReference type="Pfam" id="PF07714">
    <property type="entry name" value="PK_Tyr_Ser-Thr"/>
    <property type="match status" value="1"/>
</dbReference>
<dbReference type="InterPro" id="IPR000719">
    <property type="entry name" value="Prot_kinase_dom"/>
</dbReference>
<keyword evidence="5" id="KW-1185">Reference proteome</keyword>
<dbReference type="GO" id="GO:0005524">
    <property type="term" value="F:ATP binding"/>
    <property type="evidence" value="ECO:0007669"/>
    <property type="project" value="InterPro"/>
</dbReference>
<evidence type="ECO:0000256" key="2">
    <source>
        <dbReference type="SAM" id="Phobius"/>
    </source>
</evidence>
<proteinExistence type="predicted"/>
<protein>
    <recommendedName>
        <fullName evidence="3">Protein kinase domain-containing protein</fullName>
    </recommendedName>
</protein>
<name>A0AAD5M4H1_PYTIN</name>
<dbReference type="CDD" id="cd13999">
    <property type="entry name" value="STKc_MAP3K-like"/>
    <property type="match status" value="1"/>
</dbReference>
<reference evidence="4" key="1">
    <citation type="submission" date="2021-12" db="EMBL/GenBank/DDBJ databases">
        <title>Prjna785345.</title>
        <authorList>
            <person name="Rujirawat T."/>
            <person name="Krajaejun T."/>
        </authorList>
    </citation>
    <scope>NUCLEOTIDE SEQUENCE</scope>
    <source>
        <strain evidence="4">Pi057C3</strain>
    </source>
</reference>
<dbReference type="SUPFAM" id="SSF56112">
    <property type="entry name" value="Protein kinase-like (PK-like)"/>
    <property type="match status" value="1"/>
</dbReference>
<dbReference type="PROSITE" id="PS50011">
    <property type="entry name" value="PROTEIN_KINASE_DOM"/>
    <property type="match status" value="1"/>
</dbReference>